<dbReference type="OrthoDB" id="6059693at2759"/>
<dbReference type="Pfam" id="PF08742">
    <property type="entry name" value="C8"/>
    <property type="match status" value="1"/>
</dbReference>
<gene>
    <name evidence="5" type="primary">LOC106176504</name>
</gene>
<dbReference type="Pfam" id="PF00094">
    <property type="entry name" value="VWD"/>
    <property type="match status" value="1"/>
</dbReference>
<dbReference type="PROSITE" id="PS51233">
    <property type="entry name" value="VWFD"/>
    <property type="match status" value="1"/>
</dbReference>
<dbReference type="KEGG" id="lak:106176504"/>
<dbReference type="RefSeq" id="XP_013414384.1">
    <property type="nucleotide sequence ID" value="XM_013558930.2"/>
</dbReference>
<dbReference type="InterPro" id="IPR025615">
    <property type="entry name" value="TILa_dom"/>
</dbReference>
<dbReference type="STRING" id="7574.A0A1S3JWG8"/>
<dbReference type="SMART" id="SM00832">
    <property type="entry name" value="C8"/>
    <property type="match status" value="1"/>
</dbReference>
<sequence length="542" mass="60064">MGTLSFRLAAGVAALICLLVTTEALTQAQLNLICFLGPSDKYYFAHPLSCKRFIQCDTSRRGFDMPCADYNCWNQDLLTQDHCSNVDCTWVPCCCHVTGDPHYHTCDGKSIHYQGECRYTIMKTCFDPADHPELTEFNIEGVNYVIPDFSMERTWLKEVYVEVFGMEFKFVLGPPPQVYRKLWTGDWELIPLGIGVTIVCNPFIARCVKIWRLVSQRIHFKFDYGVRIRWGYSQLDICTPGTYRGLLCGMCGTCNGDADDDFSLKDGAYVGYLYEDPSWPPTPQTQGMYDQIGESWMVPDPDLGPECQDSAGRRRKRQAAVQEDCPEANICDVIQNVEGVFGNCAASPLVNSEEYYVSCAVDVCSASGDEATLPEVQHEVACGIIETYAKACEEAGLGVFPGAWREVTDCPLTVCDTVGYNMRYNASMTGCPASCGTPSSEQCASQEGCECLAGYVRSGHLCVPRDRCGCEDAKGGYHQLGDTWASRNCTHWYMCVEPNQIEEIQSPCGVGSQCQLVDGLWTCTDPIKTTSTTTPSIIIPVV</sequence>
<reference evidence="5" key="1">
    <citation type="submission" date="2025-08" db="UniProtKB">
        <authorList>
            <consortium name="RefSeq"/>
        </authorList>
    </citation>
    <scope>IDENTIFICATION</scope>
    <source>
        <tissue evidence="5">Gonads</tissue>
    </source>
</reference>
<dbReference type="InterPro" id="IPR052749">
    <property type="entry name" value="Alpha-tectorin"/>
</dbReference>
<keyword evidence="2" id="KW-0732">Signal</keyword>
<dbReference type="InParanoid" id="A0A1S3JWG8"/>
<dbReference type="GeneID" id="106176504"/>
<name>A0A1S3JWG8_LINAN</name>
<evidence type="ECO:0000259" key="3">
    <source>
        <dbReference type="PROSITE" id="PS51233"/>
    </source>
</evidence>
<accession>A0A1S3JWG8</accession>
<dbReference type="SMART" id="SM00216">
    <property type="entry name" value="VWD"/>
    <property type="match status" value="1"/>
</dbReference>
<evidence type="ECO:0000256" key="1">
    <source>
        <dbReference type="ARBA" id="ARBA00023157"/>
    </source>
</evidence>
<keyword evidence="1" id="KW-1015">Disulfide bond</keyword>
<feature type="domain" description="VWFD" evidence="3">
    <location>
        <begin position="93"/>
        <end position="308"/>
    </location>
</feature>
<organism evidence="4 5">
    <name type="scientific">Lingula anatina</name>
    <name type="common">Brachiopod</name>
    <name type="synonym">Lingula unguis</name>
    <dbReference type="NCBI Taxonomy" id="7574"/>
    <lineage>
        <taxon>Eukaryota</taxon>
        <taxon>Metazoa</taxon>
        <taxon>Spiralia</taxon>
        <taxon>Lophotrochozoa</taxon>
        <taxon>Brachiopoda</taxon>
        <taxon>Linguliformea</taxon>
        <taxon>Lingulata</taxon>
        <taxon>Lingulida</taxon>
        <taxon>Linguloidea</taxon>
        <taxon>Lingulidae</taxon>
        <taxon>Lingula</taxon>
    </lineage>
</organism>
<dbReference type="InterPro" id="IPR014853">
    <property type="entry name" value="VWF/SSPO/ZAN-like_Cys-rich_dom"/>
</dbReference>
<keyword evidence="4" id="KW-1185">Reference proteome</keyword>
<dbReference type="InterPro" id="IPR036084">
    <property type="entry name" value="Ser_inhib-like_sf"/>
</dbReference>
<dbReference type="Gene3D" id="2.10.25.10">
    <property type="entry name" value="Laminin"/>
    <property type="match status" value="1"/>
</dbReference>
<evidence type="ECO:0000256" key="2">
    <source>
        <dbReference type="SAM" id="SignalP"/>
    </source>
</evidence>
<dbReference type="Pfam" id="PF12714">
    <property type="entry name" value="TILa"/>
    <property type="match status" value="1"/>
</dbReference>
<dbReference type="InterPro" id="IPR001846">
    <property type="entry name" value="VWF_type-D"/>
</dbReference>
<feature type="chain" id="PRO_5010197152" evidence="2">
    <location>
        <begin position="25"/>
        <end position="542"/>
    </location>
</feature>
<protein>
    <submittedName>
        <fullName evidence="5">Zonadhesin</fullName>
    </submittedName>
</protein>
<dbReference type="CDD" id="cd19941">
    <property type="entry name" value="TIL"/>
    <property type="match status" value="1"/>
</dbReference>
<dbReference type="SUPFAM" id="SSF57567">
    <property type="entry name" value="Serine protease inhibitors"/>
    <property type="match status" value="1"/>
</dbReference>
<proteinExistence type="predicted"/>
<dbReference type="AlphaFoldDB" id="A0A1S3JWG8"/>
<dbReference type="OMA" id="DCPEANI"/>
<feature type="signal peptide" evidence="2">
    <location>
        <begin position="1"/>
        <end position="24"/>
    </location>
</feature>
<dbReference type="PANTHER" id="PTHR46160:SF9">
    <property type="entry name" value="PROTEIN PRY2-RELATED"/>
    <property type="match status" value="1"/>
</dbReference>
<dbReference type="Proteomes" id="UP000085678">
    <property type="component" value="Unplaced"/>
</dbReference>
<evidence type="ECO:0000313" key="4">
    <source>
        <dbReference type="Proteomes" id="UP000085678"/>
    </source>
</evidence>
<evidence type="ECO:0000313" key="5">
    <source>
        <dbReference type="RefSeq" id="XP_013414384.1"/>
    </source>
</evidence>
<dbReference type="PANTHER" id="PTHR46160">
    <property type="entry name" value="ALPHA-TECTORIN-RELATED"/>
    <property type="match status" value="1"/>
</dbReference>